<proteinExistence type="predicted"/>
<dbReference type="EMBL" id="JBBNGJ010000007">
    <property type="protein sequence ID" value="MEQ2593304.1"/>
    <property type="molecule type" value="Genomic_DNA"/>
</dbReference>
<reference evidence="10 11" key="1">
    <citation type="submission" date="2024-04" db="EMBL/GenBank/DDBJ databases">
        <title>Human intestinal bacterial collection.</title>
        <authorList>
            <person name="Pauvert C."/>
            <person name="Hitch T.C.A."/>
            <person name="Clavel T."/>
        </authorList>
    </citation>
    <scope>NUCLEOTIDE SEQUENCE [LARGE SCALE GENOMIC DNA]</scope>
    <source>
        <strain evidence="10 11">CLA-AA-H181</strain>
    </source>
</reference>
<dbReference type="Gene3D" id="3.40.50.300">
    <property type="entry name" value="P-loop containing nucleotide triphosphate hydrolases"/>
    <property type="match status" value="1"/>
</dbReference>
<feature type="transmembrane region" description="Helical" evidence="7">
    <location>
        <begin position="275"/>
        <end position="300"/>
    </location>
</feature>
<dbReference type="Gene3D" id="1.20.1560.10">
    <property type="entry name" value="ABC transporter type 1, transmembrane domain"/>
    <property type="match status" value="1"/>
</dbReference>
<dbReference type="InterPro" id="IPR036640">
    <property type="entry name" value="ABC1_TM_sf"/>
</dbReference>
<dbReference type="GO" id="GO:0005524">
    <property type="term" value="F:ATP binding"/>
    <property type="evidence" value="ECO:0007669"/>
    <property type="project" value="UniProtKB-KW"/>
</dbReference>
<dbReference type="InterPro" id="IPR017871">
    <property type="entry name" value="ABC_transporter-like_CS"/>
</dbReference>
<organism evidence="10 11">
    <name type="scientific">Coprococcus aceti</name>
    <dbReference type="NCBI Taxonomy" id="2981786"/>
    <lineage>
        <taxon>Bacteria</taxon>
        <taxon>Bacillati</taxon>
        <taxon>Bacillota</taxon>
        <taxon>Clostridia</taxon>
        <taxon>Lachnospirales</taxon>
        <taxon>Lachnospiraceae</taxon>
        <taxon>Coprococcus</taxon>
    </lineage>
</organism>
<accession>A0ABV1IAQ2</accession>
<keyword evidence="5 7" id="KW-1133">Transmembrane helix</keyword>
<evidence type="ECO:0000256" key="2">
    <source>
        <dbReference type="ARBA" id="ARBA00022692"/>
    </source>
</evidence>
<evidence type="ECO:0000256" key="5">
    <source>
        <dbReference type="ARBA" id="ARBA00022989"/>
    </source>
</evidence>
<dbReference type="CDD" id="cd07346">
    <property type="entry name" value="ABC_6TM_exporters"/>
    <property type="match status" value="1"/>
</dbReference>
<protein>
    <submittedName>
        <fullName evidence="10">ABC transporter ATP-binding protein</fullName>
    </submittedName>
</protein>
<dbReference type="PANTHER" id="PTHR43394:SF1">
    <property type="entry name" value="ATP-BINDING CASSETTE SUB-FAMILY B MEMBER 10, MITOCHONDRIAL"/>
    <property type="match status" value="1"/>
</dbReference>
<evidence type="ECO:0000259" key="8">
    <source>
        <dbReference type="PROSITE" id="PS50893"/>
    </source>
</evidence>
<sequence length="603" mass="67846">MGETQENNIQQTSEQDLWQEEAAMMHIFSRNRKNNLRTLLSLFKGHYGALVGSIFFFIIKHSPTWVLPIVTANIINAVTDHNGNITKILILNTILMIAFLVQNIPTNYIHTWLYAKTVRTVEKELREALVCKLQQLSITYHKEMQSGRLQSKIMRDVEQIQNLASQIFISLLTIILNIGVSFGVVIFKSRIVFLFFLCTIPVSVLIIVGFKGKIKNHNRAFRKEMEETSAKVMEMVEMIPVTKAHALEDQEARKMSEQLRKVAEKGLQLDMIQTYFSSISWVAFQIFQVFCLAFTAYIAWKGIIGVGDITLYQTYFSSIVAQIASIVTLLPIIAKGLESVESIGDVLCANDIEDNCRKKKVVDLKGEITFQDISFTYKGNEKPVLSHLNFKIQPGETVAFAGGSGSGKTTILNLAIGFLKADSGQVLVDGNDLMELDLHSYRKQIAVVPQQSILFTGTLRENITYGSESISEEQLWNVIRAANLEEVVQKLPDGLDTMITEHGENLSGGQRQRISIARAFLRNPKILILDEATSALDSISEKKIQDSIQKLVKGRTTLIVAHRLSTIRNADRIAVIEKGNVLECGSYEELLEKKGAFYRMEKM</sequence>
<dbReference type="InterPro" id="IPR011527">
    <property type="entry name" value="ABC1_TM_dom"/>
</dbReference>
<name>A0ABV1IAQ2_9FIRM</name>
<keyword evidence="11" id="KW-1185">Reference proteome</keyword>
<comment type="caution">
    <text evidence="10">The sequence shown here is derived from an EMBL/GenBank/DDBJ whole genome shotgun (WGS) entry which is preliminary data.</text>
</comment>
<dbReference type="Pfam" id="PF00664">
    <property type="entry name" value="ABC_membrane"/>
    <property type="match status" value="1"/>
</dbReference>
<dbReference type="Proteomes" id="UP001494672">
    <property type="component" value="Unassembled WGS sequence"/>
</dbReference>
<evidence type="ECO:0000256" key="7">
    <source>
        <dbReference type="SAM" id="Phobius"/>
    </source>
</evidence>
<comment type="subcellular location">
    <subcellularLocation>
        <location evidence="1">Cell membrane</location>
        <topology evidence="1">Multi-pass membrane protein</topology>
    </subcellularLocation>
</comment>
<feature type="domain" description="ABC transmembrane type-1" evidence="9">
    <location>
        <begin position="66"/>
        <end position="335"/>
    </location>
</feature>
<feature type="transmembrane region" description="Helical" evidence="7">
    <location>
        <begin position="88"/>
        <end position="109"/>
    </location>
</feature>
<evidence type="ECO:0000313" key="10">
    <source>
        <dbReference type="EMBL" id="MEQ2593304.1"/>
    </source>
</evidence>
<evidence type="ECO:0000259" key="9">
    <source>
        <dbReference type="PROSITE" id="PS50929"/>
    </source>
</evidence>
<dbReference type="InterPro" id="IPR003593">
    <property type="entry name" value="AAA+_ATPase"/>
</dbReference>
<keyword evidence="2 7" id="KW-0812">Transmembrane</keyword>
<dbReference type="SUPFAM" id="SSF52540">
    <property type="entry name" value="P-loop containing nucleoside triphosphate hydrolases"/>
    <property type="match status" value="1"/>
</dbReference>
<evidence type="ECO:0000256" key="3">
    <source>
        <dbReference type="ARBA" id="ARBA00022741"/>
    </source>
</evidence>
<dbReference type="SMART" id="SM00382">
    <property type="entry name" value="AAA"/>
    <property type="match status" value="1"/>
</dbReference>
<dbReference type="PROSITE" id="PS00211">
    <property type="entry name" value="ABC_TRANSPORTER_1"/>
    <property type="match status" value="1"/>
</dbReference>
<gene>
    <name evidence="10" type="ORF">AAAU18_10340</name>
</gene>
<evidence type="ECO:0000256" key="4">
    <source>
        <dbReference type="ARBA" id="ARBA00022840"/>
    </source>
</evidence>
<keyword evidence="6 7" id="KW-0472">Membrane</keyword>
<dbReference type="PANTHER" id="PTHR43394">
    <property type="entry name" value="ATP-DEPENDENT PERMEASE MDL1, MITOCHONDRIAL"/>
    <property type="match status" value="1"/>
</dbReference>
<keyword evidence="3" id="KW-0547">Nucleotide-binding</keyword>
<feature type="transmembrane region" description="Helical" evidence="7">
    <location>
        <begin position="39"/>
        <end position="59"/>
    </location>
</feature>
<evidence type="ECO:0000256" key="6">
    <source>
        <dbReference type="ARBA" id="ARBA00023136"/>
    </source>
</evidence>
<evidence type="ECO:0000313" key="11">
    <source>
        <dbReference type="Proteomes" id="UP001494672"/>
    </source>
</evidence>
<feature type="transmembrane region" description="Helical" evidence="7">
    <location>
        <begin position="163"/>
        <end position="185"/>
    </location>
</feature>
<dbReference type="InterPro" id="IPR003439">
    <property type="entry name" value="ABC_transporter-like_ATP-bd"/>
</dbReference>
<evidence type="ECO:0000256" key="1">
    <source>
        <dbReference type="ARBA" id="ARBA00004651"/>
    </source>
</evidence>
<feature type="domain" description="ABC transporter" evidence="8">
    <location>
        <begin position="368"/>
        <end position="603"/>
    </location>
</feature>
<dbReference type="InterPro" id="IPR027417">
    <property type="entry name" value="P-loop_NTPase"/>
</dbReference>
<dbReference type="RefSeq" id="WP_349093336.1">
    <property type="nucleotide sequence ID" value="NZ_JBBNGJ010000007.1"/>
</dbReference>
<feature type="transmembrane region" description="Helical" evidence="7">
    <location>
        <begin position="191"/>
        <end position="210"/>
    </location>
</feature>
<keyword evidence="4 10" id="KW-0067">ATP-binding</keyword>
<dbReference type="InterPro" id="IPR039421">
    <property type="entry name" value="Type_1_exporter"/>
</dbReference>
<dbReference type="PROSITE" id="PS50929">
    <property type="entry name" value="ABC_TM1F"/>
    <property type="match status" value="1"/>
</dbReference>
<dbReference type="Pfam" id="PF00005">
    <property type="entry name" value="ABC_tran"/>
    <property type="match status" value="1"/>
</dbReference>
<dbReference type="SUPFAM" id="SSF90123">
    <property type="entry name" value="ABC transporter transmembrane region"/>
    <property type="match status" value="1"/>
</dbReference>
<dbReference type="PROSITE" id="PS50893">
    <property type="entry name" value="ABC_TRANSPORTER_2"/>
    <property type="match status" value="1"/>
</dbReference>